<dbReference type="InterPro" id="IPR027619">
    <property type="entry name" value="C-S_lyase_PatB-like"/>
</dbReference>
<dbReference type="InterPro" id="IPR051798">
    <property type="entry name" value="Class-II_PLP-Dep_Aminotrans"/>
</dbReference>
<accession>A0A4Y8Q3T8</accession>
<dbReference type="GO" id="GO:0047804">
    <property type="term" value="F:cysteine-S-conjugate beta-lyase activity"/>
    <property type="evidence" value="ECO:0007669"/>
    <property type="project" value="UniProtKB-EC"/>
</dbReference>
<dbReference type="EMBL" id="MYFO01000009">
    <property type="protein sequence ID" value="TFE88563.1"/>
    <property type="molecule type" value="Genomic_DNA"/>
</dbReference>
<dbReference type="SUPFAM" id="SSF53383">
    <property type="entry name" value="PLP-dependent transferases"/>
    <property type="match status" value="1"/>
</dbReference>
<dbReference type="Pfam" id="PF00155">
    <property type="entry name" value="Aminotran_1_2"/>
    <property type="match status" value="1"/>
</dbReference>
<comment type="caution">
    <text evidence="7">The sequence shown here is derived from an EMBL/GenBank/DDBJ whole genome shotgun (WGS) entry which is preliminary data.</text>
</comment>
<evidence type="ECO:0000313" key="7">
    <source>
        <dbReference type="EMBL" id="TFE88563.1"/>
    </source>
</evidence>
<organism evidence="7 8">
    <name type="scientific">Paenibacillus athensensis</name>
    <dbReference type="NCBI Taxonomy" id="1967502"/>
    <lineage>
        <taxon>Bacteria</taxon>
        <taxon>Bacillati</taxon>
        <taxon>Bacillota</taxon>
        <taxon>Bacilli</taxon>
        <taxon>Bacillales</taxon>
        <taxon>Paenibacillaceae</taxon>
        <taxon>Paenibacillus</taxon>
    </lineage>
</organism>
<gene>
    <name evidence="7" type="ORF">B5M42_08910</name>
</gene>
<evidence type="ECO:0000256" key="3">
    <source>
        <dbReference type="ARBA" id="ARBA00022898"/>
    </source>
</evidence>
<dbReference type="Gene3D" id="3.90.1150.10">
    <property type="entry name" value="Aspartate Aminotransferase, domain 1"/>
    <property type="match status" value="1"/>
</dbReference>
<reference evidence="7 8" key="1">
    <citation type="submission" date="2017-03" db="EMBL/GenBank/DDBJ databases">
        <title>Isolation of Levoglucosan Utilizing Bacteria.</title>
        <authorList>
            <person name="Arya A.S."/>
        </authorList>
    </citation>
    <scope>NUCLEOTIDE SEQUENCE [LARGE SCALE GENOMIC DNA]</scope>
    <source>
        <strain evidence="7 8">MEC069</strain>
    </source>
</reference>
<dbReference type="AlphaFoldDB" id="A0A4Y8Q3T8"/>
<dbReference type="EC" id="4.4.1.13" evidence="2"/>
<proteinExistence type="inferred from homology"/>
<keyword evidence="3" id="KW-0663">Pyridoxal phosphate</keyword>
<evidence type="ECO:0000313" key="8">
    <source>
        <dbReference type="Proteomes" id="UP000298246"/>
    </source>
</evidence>
<sequence>MFDFDRKLEPPGSGGLKWDYAAAKYGAPDLLAMWVAEMDFPAPPAVLEAIRHRAESGVFGYTFSDNAYTSAIVDWLARRHGWAIKPDWLAHAPGVVPALHYCVQAFTQPGDQVLIPTPVYPPFKEVVERNDRRLVCHELTADENGRYRMNMDELERQLAGGVKLLLLCSPHNPVGRVWTPDELEAVGRLAEAYGVIVASDEIHADLVFAPHTHTPFARLSETLAARTVVCISPSKAFNLAGLQSASVVIADRKLRLAYRQAVQRAFIGAPNTFALVATTAAYREGEAWLDACLAYIRGNIALLRSWVDERFPQLRFAEPEGTYLVWLDCRKLGLSNAELHEFFVQRARIAVNFGDTFVAGGDGFVRLNLACPRAVLEEALERLEAALRA</sequence>
<dbReference type="Gene3D" id="3.40.640.10">
    <property type="entry name" value="Type I PLP-dependent aspartate aminotransferase-like (Major domain)"/>
    <property type="match status" value="1"/>
</dbReference>
<evidence type="ECO:0000259" key="6">
    <source>
        <dbReference type="Pfam" id="PF00155"/>
    </source>
</evidence>
<dbReference type="InterPro" id="IPR015424">
    <property type="entry name" value="PyrdxlP-dep_Trfase"/>
</dbReference>
<protein>
    <recommendedName>
        <fullName evidence="2">cysteine-S-conjugate beta-lyase</fullName>
        <ecNumber evidence="2">4.4.1.13</ecNumber>
    </recommendedName>
</protein>
<dbReference type="Proteomes" id="UP000298246">
    <property type="component" value="Unassembled WGS sequence"/>
</dbReference>
<comment type="cofactor">
    <cofactor evidence="1">
        <name>pyridoxal 5'-phosphate</name>
        <dbReference type="ChEBI" id="CHEBI:597326"/>
    </cofactor>
</comment>
<dbReference type="RefSeq" id="WP_134751910.1">
    <property type="nucleotide sequence ID" value="NZ_MYFO02000002.1"/>
</dbReference>
<dbReference type="OrthoDB" id="9802872at2"/>
<dbReference type="InterPro" id="IPR004839">
    <property type="entry name" value="Aminotransferase_I/II_large"/>
</dbReference>
<dbReference type="PANTHER" id="PTHR43525:SF1">
    <property type="entry name" value="PROTEIN MALY"/>
    <property type="match status" value="1"/>
</dbReference>
<evidence type="ECO:0000256" key="2">
    <source>
        <dbReference type="ARBA" id="ARBA00012224"/>
    </source>
</evidence>
<name>A0A4Y8Q3T8_9BACL</name>
<dbReference type="CDD" id="cd00609">
    <property type="entry name" value="AAT_like"/>
    <property type="match status" value="1"/>
</dbReference>
<evidence type="ECO:0000256" key="4">
    <source>
        <dbReference type="ARBA" id="ARBA00023239"/>
    </source>
</evidence>
<evidence type="ECO:0000256" key="5">
    <source>
        <dbReference type="ARBA" id="ARBA00037974"/>
    </source>
</evidence>
<comment type="similarity">
    <text evidence="5">Belongs to the class-II pyridoxal-phosphate-dependent aminotransferase family. MalY/PatB cystathionine beta-lyase subfamily.</text>
</comment>
<dbReference type="NCBIfam" id="TIGR04350">
    <property type="entry name" value="C_S_lyase_PatB"/>
    <property type="match status" value="1"/>
</dbReference>
<dbReference type="InterPro" id="IPR015421">
    <property type="entry name" value="PyrdxlP-dep_Trfase_major"/>
</dbReference>
<keyword evidence="8" id="KW-1185">Reference proteome</keyword>
<keyword evidence="4 7" id="KW-0456">Lyase</keyword>
<evidence type="ECO:0000256" key="1">
    <source>
        <dbReference type="ARBA" id="ARBA00001933"/>
    </source>
</evidence>
<dbReference type="InterPro" id="IPR015422">
    <property type="entry name" value="PyrdxlP-dep_Trfase_small"/>
</dbReference>
<feature type="domain" description="Aminotransferase class I/classII large" evidence="6">
    <location>
        <begin position="37"/>
        <end position="383"/>
    </location>
</feature>
<dbReference type="GO" id="GO:0030170">
    <property type="term" value="F:pyridoxal phosphate binding"/>
    <property type="evidence" value="ECO:0007669"/>
    <property type="project" value="InterPro"/>
</dbReference>
<dbReference type="PANTHER" id="PTHR43525">
    <property type="entry name" value="PROTEIN MALY"/>
    <property type="match status" value="1"/>
</dbReference>